<evidence type="ECO:0000313" key="3">
    <source>
        <dbReference type="Proteomes" id="UP000214720"/>
    </source>
</evidence>
<protein>
    <submittedName>
        <fullName evidence="2">Uncharacterized protein</fullName>
    </submittedName>
</protein>
<proteinExistence type="predicted"/>
<name>A0A226WYX4_CABSO</name>
<dbReference type="EMBL" id="MTHB01000159">
    <property type="protein sequence ID" value="OXC75960.1"/>
    <property type="molecule type" value="Genomic_DNA"/>
</dbReference>
<feature type="region of interest" description="Disordered" evidence="1">
    <location>
        <begin position="17"/>
        <end position="57"/>
    </location>
</feature>
<evidence type="ECO:0000313" key="2">
    <source>
        <dbReference type="EMBL" id="OXC75960.1"/>
    </source>
</evidence>
<reference evidence="3" key="1">
    <citation type="submission" date="2017-01" db="EMBL/GenBank/DDBJ databases">
        <title>Genome Analysis of Deinococcus marmoris KOPRI26562.</title>
        <authorList>
            <person name="Kim J.H."/>
            <person name="Oh H.-M."/>
        </authorList>
    </citation>
    <scope>NUCLEOTIDE SEQUENCE [LARGE SCALE GENOMIC DNA]</scope>
    <source>
        <strain evidence="3">PAMC 26633</strain>
    </source>
</reference>
<comment type="caution">
    <text evidence="2">The sequence shown here is derived from an EMBL/GenBank/DDBJ whole genome shotgun (WGS) entry which is preliminary data.</text>
</comment>
<sequence length="57" mass="6554">MRSVKRRRFRLLDSFRKTPRMRGSRTAPWTVRAPEVNAFGQPGRRRSAAPSPSMQPG</sequence>
<dbReference type="Proteomes" id="UP000214720">
    <property type="component" value="Unassembled WGS sequence"/>
</dbReference>
<evidence type="ECO:0000256" key="1">
    <source>
        <dbReference type="SAM" id="MobiDB-lite"/>
    </source>
</evidence>
<organism evidence="2 3">
    <name type="scientific">Caballeronia sordidicola</name>
    <name type="common">Burkholderia sordidicola</name>
    <dbReference type="NCBI Taxonomy" id="196367"/>
    <lineage>
        <taxon>Bacteria</taxon>
        <taxon>Pseudomonadati</taxon>
        <taxon>Pseudomonadota</taxon>
        <taxon>Betaproteobacteria</taxon>
        <taxon>Burkholderiales</taxon>
        <taxon>Burkholderiaceae</taxon>
        <taxon>Caballeronia</taxon>
    </lineage>
</organism>
<dbReference type="AlphaFoldDB" id="A0A226WYX4"/>
<accession>A0A226WYX4</accession>
<gene>
    <name evidence="2" type="ORF">BSU04_24900</name>
</gene>